<dbReference type="EMBL" id="CP030841">
    <property type="protein sequence ID" value="AXC15966.1"/>
    <property type="molecule type" value="Genomic_DNA"/>
</dbReference>
<keyword evidence="1" id="KW-0614">Plasmid</keyword>
<reference evidence="1 2" key="1">
    <citation type="journal article" date="2018" name="Front. Microbiol.">
        <title>Hydrolytic Capabilities as a Key to Environmental Success: Chitinolytic and Cellulolytic Acidobacteria From Acidic Sub-arctic Soils and Boreal Peatlands.</title>
        <authorList>
            <person name="Belova S.E."/>
            <person name="Ravin N.V."/>
            <person name="Pankratov T.A."/>
            <person name="Rakitin A.L."/>
            <person name="Ivanova A.A."/>
            <person name="Beletsky A.V."/>
            <person name="Mardanov A.V."/>
            <person name="Sinninghe Damste J.S."/>
            <person name="Dedysh S.N."/>
        </authorList>
    </citation>
    <scope>NUCLEOTIDE SEQUENCE [LARGE SCALE GENOMIC DNA]</scope>
    <source>
        <strain evidence="1 2">SBC82</strain>
        <plasmid evidence="2">pacpol1</plasmid>
    </source>
</reference>
<keyword evidence="2" id="KW-1185">Reference proteome</keyword>
<organism evidence="1 2">
    <name type="scientific">Acidisarcina polymorpha</name>
    <dbReference type="NCBI Taxonomy" id="2211140"/>
    <lineage>
        <taxon>Bacteria</taxon>
        <taxon>Pseudomonadati</taxon>
        <taxon>Acidobacteriota</taxon>
        <taxon>Terriglobia</taxon>
        <taxon>Terriglobales</taxon>
        <taxon>Acidobacteriaceae</taxon>
        <taxon>Acidisarcina</taxon>
    </lineage>
</organism>
<gene>
    <name evidence="1" type="ORF">ACPOL_6756</name>
</gene>
<evidence type="ECO:0000313" key="2">
    <source>
        <dbReference type="Proteomes" id="UP000253606"/>
    </source>
</evidence>
<dbReference type="KEGG" id="abas:ACPOL_6756"/>
<dbReference type="AlphaFoldDB" id="A0A2Z5GBE4"/>
<sequence length="74" mass="8101">MKVARYGLKILLAIPERQDDKINMARHLRVKGGAVAAAVDNPPAVSVGVDRAKDFCKVVRVTPVENTVRPAFLF</sequence>
<name>A0A2Z5GBE4_9BACT</name>
<proteinExistence type="predicted"/>
<dbReference type="Proteomes" id="UP000253606">
    <property type="component" value="Plasmid pACPOL1"/>
</dbReference>
<geneLocation type="plasmid" evidence="2">
    <name>pacpol1</name>
</geneLocation>
<evidence type="ECO:0000313" key="1">
    <source>
        <dbReference type="EMBL" id="AXC15966.1"/>
    </source>
</evidence>
<protein>
    <submittedName>
        <fullName evidence="1">Uncharacterized protein</fullName>
    </submittedName>
</protein>
<accession>A0A2Z5GBE4</accession>